<dbReference type="GO" id="GO:0071586">
    <property type="term" value="P:CAAX-box protein processing"/>
    <property type="evidence" value="ECO:0007669"/>
    <property type="project" value="InterPro"/>
</dbReference>
<sequence length="312" mass="35557">MTVSTSFTSFRTQIQSFARRHPTPESPPQIPLPYVVLLSVLFTCIYVGVLYLHPLTRPSPTLSRDAPSVIRLRIRAVYTSCLITSVSTLYALAVLGGMDLFMTMKYTGLWPINPLDMIKGLGLTMILFAGPLVERVWLDRDPNSSFVMDVKTSLSSWIGWRNYIVGPITEEITFRSHILALHLCVPDPTITTLVFFTPLYFGIAHLHHFYEFTLTHPDSSYRFAMIRSVIQFMYTTIFGWFAAWVFLRYGSLWTAIVVHSFCNVMGLPRFWGMLDGGWWKTAVYYVVLVAGAVGFYQGVWPLTESENSLIEF</sequence>
<comment type="caution">
    <text evidence="13">The sequence shown here is derived from an EMBL/GenBank/DDBJ whole genome shotgun (WGS) entry which is preliminary data.</text>
</comment>
<feature type="transmembrane region" description="Helical" evidence="11">
    <location>
        <begin position="253"/>
        <end position="271"/>
    </location>
</feature>
<protein>
    <recommendedName>
        <fullName evidence="10">intramembrane prenyl-peptidase Rce1</fullName>
        <ecNumber evidence="10">3.4.26.1</ecNumber>
    </recommendedName>
</protein>
<keyword evidence="8 11" id="KW-0472">Membrane</keyword>
<evidence type="ECO:0000259" key="12">
    <source>
        <dbReference type="Pfam" id="PF02517"/>
    </source>
</evidence>
<comment type="catalytic activity">
    <reaction evidence="9">
        <text>Hydrolyzes the peptide bond -P2-(S-farnesyl or geranylgeranyl)C-P1'-P2'-P3'-COOH where P1' and P2' are amino acids with aliphatic sidechains and P3' is any C-terminal residue.</text>
        <dbReference type="EC" id="3.4.26.1"/>
    </reaction>
</comment>
<evidence type="ECO:0000256" key="7">
    <source>
        <dbReference type="ARBA" id="ARBA00022989"/>
    </source>
</evidence>
<evidence type="ECO:0000256" key="5">
    <source>
        <dbReference type="ARBA" id="ARBA00022801"/>
    </source>
</evidence>
<accession>A0AAV9XKE9</accession>
<dbReference type="EMBL" id="JAVHJO010000003">
    <property type="protein sequence ID" value="KAK6541664.1"/>
    <property type="molecule type" value="Genomic_DNA"/>
</dbReference>
<reference evidence="13 14" key="1">
    <citation type="submission" date="2019-10" db="EMBL/GenBank/DDBJ databases">
        <authorList>
            <person name="Palmer J.M."/>
        </authorList>
    </citation>
    <scope>NUCLEOTIDE SEQUENCE [LARGE SCALE GENOMIC DNA]</scope>
    <source>
        <strain evidence="13 14">TWF694</strain>
    </source>
</reference>
<evidence type="ECO:0000256" key="4">
    <source>
        <dbReference type="ARBA" id="ARBA00022692"/>
    </source>
</evidence>
<evidence type="ECO:0000256" key="10">
    <source>
        <dbReference type="ARBA" id="ARBA00049729"/>
    </source>
</evidence>
<dbReference type="Pfam" id="PF02517">
    <property type="entry name" value="Rce1-like"/>
    <property type="match status" value="1"/>
</dbReference>
<evidence type="ECO:0000313" key="14">
    <source>
        <dbReference type="Proteomes" id="UP001365542"/>
    </source>
</evidence>
<evidence type="ECO:0000256" key="8">
    <source>
        <dbReference type="ARBA" id="ARBA00023136"/>
    </source>
</evidence>
<dbReference type="Proteomes" id="UP001365542">
    <property type="component" value="Unassembled WGS sequence"/>
</dbReference>
<dbReference type="GO" id="GO:0004222">
    <property type="term" value="F:metalloendopeptidase activity"/>
    <property type="evidence" value="ECO:0007669"/>
    <property type="project" value="InterPro"/>
</dbReference>
<dbReference type="GO" id="GO:0005789">
    <property type="term" value="C:endoplasmic reticulum membrane"/>
    <property type="evidence" value="ECO:0007669"/>
    <property type="project" value="UniProtKB-SubCell"/>
</dbReference>
<proteinExistence type="inferred from homology"/>
<keyword evidence="4 11" id="KW-0812">Transmembrane</keyword>
<name>A0AAV9XKE9_9PEZI</name>
<evidence type="ECO:0000256" key="2">
    <source>
        <dbReference type="ARBA" id="ARBA00006897"/>
    </source>
</evidence>
<feature type="domain" description="CAAX prenyl protease 2/Lysostaphin resistance protein A-like" evidence="12">
    <location>
        <begin position="156"/>
        <end position="265"/>
    </location>
</feature>
<evidence type="ECO:0000256" key="3">
    <source>
        <dbReference type="ARBA" id="ARBA00022670"/>
    </source>
</evidence>
<feature type="transmembrane region" description="Helical" evidence="11">
    <location>
        <begin position="283"/>
        <end position="302"/>
    </location>
</feature>
<evidence type="ECO:0000256" key="9">
    <source>
        <dbReference type="ARBA" id="ARBA00047280"/>
    </source>
</evidence>
<keyword evidence="5" id="KW-0378">Hydrolase</keyword>
<evidence type="ECO:0000256" key="1">
    <source>
        <dbReference type="ARBA" id="ARBA00004477"/>
    </source>
</evidence>
<comment type="similarity">
    <text evidence="2">Belongs to the peptidase U48 family.</text>
</comment>
<dbReference type="EC" id="3.4.26.1" evidence="10"/>
<evidence type="ECO:0000256" key="11">
    <source>
        <dbReference type="SAM" id="Phobius"/>
    </source>
</evidence>
<dbReference type="AlphaFoldDB" id="A0AAV9XKE9"/>
<keyword evidence="6" id="KW-0256">Endoplasmic reticulum</keyword>
<comment type="subcellular location">
    <subcellularLocation>
        <location evidence="1">Endoplasmic reticulum membrane</location>
        <topology evidence="1">Multi-pass membrane protein</topology>
    </subcellularLocation>
</comment>
<evidence type="ECO:0000313" key="13">
    <source>
        <dbReference type="EMBL" id="KAK6541664.1"/>
    </source>
</evidence>
<feature type="transmembrane region" description="Helical" evidence="11">
    <location>
        <begin position="76"/>
        <end position="98"/>
    </location>
</feature>
<keyword evidence="3" id="KW-0645">Protease</keyword>
<feature type="transmembrane region" description="Helical" evidence="11">
    <location>
        <begin position="32"/>
        <end position="55"/>
    </location>
</feature>
<keyword evidence="14" id="KW-1185">Reference proteome</keyword>
<dbReference type="PANTHER" id="PTHR13046">
    <property type="entry name" value="PROTEASE U48 CAAX PRENYL PROTEASE RCE1"/>
    <property type="match status" value="1"/>
</dbReference>
<keyword evidence="7 11" id="KW-1133">Transmembrane helix</keyword>
<organism evidence="13 14">
    <name type="scientific">Orbilia ellipsospora</name>
    <dbReference type="NCBI Taxonomy" id="2528407"/>
    <lineage>
        <taxon>Eukaryota</taxon>
        <taxon>Fungi</taxon>
        <taxon>Dikarya</taxon>
        <taxon>Ascomycota</taxon>
        <taxon>Pezizomycotina</taxon>
        <taxon>Orbiliomycetes</taxon>
        <taxon>Orbiliales</taxon>
        <taxon>Orbiliaceae</taxon>
        <taxon>Orbilia</taxon>
    </lineage>
</organism>
<feature type="transmembrane region" description="Helical" evidence="11">
    <location>
        <begin position="229"/>
        <end position="247"/>
    </location>
</feature>
<gene>
    <name evidence="13" type="ORF">TWF694_007456</name>
</gene>
<dbReference type="PANTHER" id="PTHR13046:SF0">
    <property type="entry name" value="CAAX PRENYL PROTEASE 2"/>
    <property type="match status" value="1"/>
</dbReference>
<evidence type="ECO:0000256" key="6">
    <source>
        <dbReference type="ARBA" id="ARBA00022824"/>
    </source>
</evidence>
<dbReference type="InterPro" id="IPR003675">
    <property type="entry name" value="Rce1/LyrA-like_dom"/>
</dbReference>
<dbReference type="InterPro" id="IPR039731">
    <property type="entry name" value="Rce1"/>
</dbReference>